<dbReference type="Pfam" id="PF02142">
    <property type="entry name" value="MGS"/>
    <property type="match status" value="1"/>
</dbReference>
<dbReference type="CDD" id="cd01421">
    <property type="entry name" value="IMPCH"/>
    <property type="match status" value="1"/>
</dbReference>
<comment type="pathway">
    <text evidence="1 10">Purine metabolism; IMP biosynthesis via de novo pathway; IMP from 5-formamido-1-(5-phospho-D-ribosyl)imidazole-4-carboxamide: step 1/1.</text>
</comment>
<dbReference type="InterPro" id="IPR036914">
    <property type="entry name" value="MGS-like_dom_sf"/>
</dbReference>
<organism evidence="12 13">
    <name type="scientific">Candidatus Danuiimicrobium aquiferis</name>
    <dbReference type="NCBI Taxonomy" id="1801832"/>
    <lineage>
        <taxon>Bacteria</taxon>
        <taxon>Pseudomonadati</taxon>
        <taxon>Candidatus Omnitrophota</taxon>
        <taxon>Candidatus Danuiimicrobium</taxon>
    </lineage>
</organism>
<evidence type="ECO:0000313" key="13">
    <source>
        <dbReference type="Proteomes" id="UP000178187"/>
    </source>
</evidence>
<comment type="pathway">
    <text evidence="2 10">Purine metabolism; IMP biosynthesis via de novo pathway; 5-formamido-1-(5-phospho-D-ribosyl)imidazole-4-carboxamide from 5-amino-1-(5-phospho-D-ribosyl)imidazole-4-carboxamide (10-formyl THF route): step 1/1.</text>
</comment>
<evidence type="ECO:0000256" key="8">
    <source>
        <dbReference type="ARBA" id="ARBA00050488"/>
    </source>
</evidence>
<dbReference type="InterPro" id="IPR011607">
    <property type="entry name" value="MGS-like_dom"/>
</dbReference>
<evidence type="ECO:0000256" key="7">
    <source>
        <dbReference type="ARBA" id="ARBA00023268"/>
    </source>
</evidence>
<sequence>MKIKRALISVSDKTDLIPLAKALNGLKVEIFSTGGTLALLKKSRIKVKSISELTGFPEILDGRVKTLHPKVHGGLLYLRNDKKQCAEAKAHGIQPIDMVVVNLYPFRETIQKPGIHLHEAIEQIDIGGPTMLRSAAKNHESVAVICDPKDYGRVIEELKKNKGELSQELKRDLAVKVFRHTSGYDSQIAAYLGEKFSGQNDLPLMIDAALERKEILRYGENPHQRAALYQRAGTPSRFSFEQLHGKQLSYNNILDFEAAADILREFKDETAVCVVKHNNPSGISVDREPSVAAARAIDADPLSAFGGVVGVNRKCDEECVKVVMEKLPFFEVMIAPEFTQKAITLLKSRKNLRIVRVAGINEVDAYDIRFVRSGVLLQDRDRPIWETETELRKNLKWVTRVRLDEKEIDDLLFAWKCVKVVRSNAIVLTQGKKTVGIGGGQMSRVDSVKIACMKAGDLTKGAFLASDAFFPKEDNIEVAHQYGIRAIIQPGGSIRDQEVIQACDLFGIAMAMTGKRHFKH</sequence>
<dbReference type="SUPFAM" id="SSF53927">
    <property type="entry name" value="Cytidine deaminase-like"/>
    <property type="match status" value="1"/>
</dbReference>
<keyword evidence="6 10" id="KW-0378">Hydrolase</keyword>
<comment type="caution">
    <text evidence="12">The sequence shown here is derived from an EMBL/GenBank/DDBJ whole genome shotgun (WGS) entry which is preliminary data.</text>
</comment>
<dbReference type="SUPFAM" id="SSF52335">
    <property type="entry name" value="Methylglyoxal synthase-like"/>
    <property type="match status" value="1"/>
</dbReference>
<comment type="catalytic activity">
    <reaction evidence="8 10">
        <text>(6R)-10-formyltetrahydrofolate + 5-amino-1-(5-phospho-beta-D-ribosyl)imidazole-4-carboxamide = 5-formamido-1-(5-phospho-D-ribosyl)imidazole-4-carboxamide + (6S)-5,6,7,8-tetrahydrofolate</text>
        <dbReference type="Rhea" id="RHEA:22192"/>
        <dbReference type="ChEBI" id="CHEBI:57453"/>
        <dbReference type="ChEBI" id="CHEBI:58467"/>
        <dbReference type="ChEBI" id="CHEBI:58475"/>
        <dbReference type="ChEBI" id="CHEBI:195366"/>
        <dbReference type="EC" id="2.1.2.3"/>
    </reaction>
</comment>
<comment type="similarity">
    <text evidence="3 10">Belongs to the PurH family.</text>
</comment>
<dbReference type="EC" id="2.1.2.3" evidence="10"/>
<evidence type="ECO:0000256" key="1">
    <source>
        <dbReference type="ARBA" id="ARBA00004844"/>
    </source>
</evidence>
<evidence type="ECO:0000256" key="10">
    <source>
        <dbReference type="HAMAP-Rule" id="MF_00139"/>
    </source>
</evidence>
<dbReference type="SMART" id="SM00798">
    <property type="entry name" value="AICARFT_IMPCHas"/>
    <property type="match status" value="1"/>
</dbReference>
<evidence type="ECO:0000256" key="5">
    <source>
        <dbReference type="ARBA" id="ARBA00022755"/>
    </source>
</evidence>
<dbReference type="Gene3D" id="3.40.140.20">
    <property type="match status" value="2"/>
</dbReference>
<keyword evidence="5 10" id="KW-0658">Purine biosynthesis</keyword>
<dbReference type="PANTHER" id="PTHR11692">
    <property type="entry name" value="BIFUNCTIONAL PURINE BIOSYNTHESIS PROTEIN PURH"/>
    <property type="match status" value="1"/>
</dbReference>
<dbReference type="GO" id="GO:0006189">
    <property type="term" value="P:'de novo' IMP biosynthetic process"/>
    <property type="evidence" value="ECO:0007669"/>
    <property type="project" value="UniProtKB-UniRule"/>
</dbReference>
<comment type="domain">
    <text evidence="10">The IMP cyclohydrolase activity resides in the N-terminal region.</text>
</comment>
<evidence type="ECO:0000256" key="2">
    <source>
        <dbReference type="ARBA" id="ARBA00004954"/>
    </source>
</evidence>
<evidence type="ECO:0000256" key="9">
    <source>
        <dbReference type="ARBA" id="ARBA00050687"/>
    </source>
</evidence>
<dbReference type="GO" id="GO:0005829">
    <property type="term" value="C:cytosol"/>
    <property type="evidence" value="ECO:0007669"/>
    <property type="project" value="TreeGrafter"/>
</dbReference>
<accession>A0A1G1L353</accession>
<dbReference type="Gene3D" id="3.40.50.1380">
    <property type="entry name" value="Methylglyoxal synthase-like domain"/>
    <property type="match status" value="1"/>
</dbReference>
<dbReference type="SMART" id="SM00851">
    <property type="entry name" value="MGS"/>
    <property type="match status" value="1"/>
</dbReference>
<dbReference type="InterPro" id="IPR024051">
    <property type="entry name" value="AICAR_Tfase_dup_dom_sf"/>
</dbReference>
<evidence type="ECO:0000256" key="6">
    <source>
        <dbReference type="ARBA" id="ARBA00022801"/>
    </source>
</evidence>
<dbReference type="NCBIfam" id="TIGR00355">
    <property type="entry name" value="purH"/>
    <property type="match status" value="1"/>
</dbReference>
<protein>
    <recommendedName>
        <fullName evidence="10">Bifunctional purine biosynthesis protein PurH</fullName>
    </recommendedName>
    <domain>
        <recommendedName>
            <fullName evidence="10">Phosphoribosylaminoimidazolecarboxamide formyltransferase</fullName>
            <ecNumber evidence="10">2.1.2.3</ecNumber>
        </recommendedName>
        <alternativeName>
            <fullName evidence="10">AICAR transformylase</fullName>
        </alternativeName>
    </domain>
    <domain>
        <recommendedName>
            <fullName evidence="10">IMP cyclohydrolase</fullName>
            <ecNumber evidence="10">3.5.4.10</ecNumber>
        </recommendedName>
        <alternativeName>
            <fullName evidence="10">ATIC</fullName>
        </alternativeName>
        <alternativeName>
            <fullName evidence="10">IMP synthase</fullName>
        </alternativeName>
        <alternativeName>
            <fullName evidence="10">Inosinicase</fullName>
        </alternativeName>
    </domain>
</protein>
<reference evidence="12 13" key="1">
    <citation type="journal article" date="2016" name="Nat. Commun.">
        <title>Thousands of microbial genomes shed light on interconnected biogeochemical processes in an aquifer system.</title>
        <authorList>
            <person name="Anantharaman K."/>
            <person name="Brown C.T."/>
            <person name="Hug L.A."/>
            <person name="Sharon I."/>
            <person name="Castelle C.J."/>
            <person name="Probst A.J."/>
            <person name="Thomas B.C."/>
            <person name="Singh A."/>
            <person name="Wilkins M.J."/>
            <person name="Karaoz U."/>
            <person name="Brodie E.L."/>
            <person name="Williams K.H."/>
            <person name="Hubbard S.S."/>
            <person name="Banfield J.F."/>
        </authorList>
    </citation>
    <scope>NUCLEOTIDE SEQUENCE [LARGE SCALE GENOMIC DNA]</scope>
</reference>
<dbReference type="EC" id="3.5.4.10" evidence="10"/>
<evidence type="ECO:0000256" key="3">
    <source>
        <dbReference type="ARBA" id="ARBA00007667"/>
    </source>
</evidence>
<dbReference type="UniPathway" id="UPA00074">
    <property type="reaction ID" value="UER00133"/>
</dbReference>
<dbReference type="InterPro" id="IPR002695">
    <property type="entry name" value="PurH-like"/>
</dbReference>
<dbReference type="PROSITE" id="PS51855">
    <property type="entry name" value="MGS"/>
    <property type="match status" value="1"/>
</dbReference>
<name>A0A1G1L353_9BACT</name>
<dbReference type="GO" id="GO:0003937">
    <property type="term" value="F:IMP cyclohydrolase activity"/>
    <property type="evidence" value="ECO:0007669"/>
    <property type="project" value="UniProtKB-UniRule"/>
</dbReference>
<evidence type="ECO:0000313" key="12">
    <source>
        <dbReference type="EMBL" id="OGW99557.1"/>
    </source>
</evidence>
<dbReference type="PANTHER" id="PTHR11692:SF0">
    <property type="entry name" value="BIFUNCTIONAL PURINE BIOSYNTHESIS PROTEIN ATIC"/>
    <property type="match status" value="1"/>
</dbReference>
<dbReference type="Proteomes" id="UP000178187">
    <property type="component" value="Unassembled WGS sequence"/>
</dbReference>
<keyword evidence="7 10" id="KW-0511">Multifunctional enzyme</keyword>
<dbReference type="EMBL" id="MHFR01000003">
    <property type="protein sequence ID" value="OGW99557.1"/>
    <property type="molecule type" value="Genomic_DNA"/>
</dbReference>
<dbReference type="HAMAP" id="MF_00139">
    <property type="entry name" value="PurH"/>
    <property type="match status" value="1"/>
</dbReference>
<dbReference type="FunFam" id="3.40.140.20:FF:000001">
    <property type="entry name" value="Bifunctional purine biosynthesis protein PurH"/>
    <property type="match status" value="1"/>
</dbReference>
<evidence type="ECO:0000259" key="11">
    <source>
        <dbReference type="PROSITE" id="PS51855"/>
    </source>
</evidence>
<dbReference type="AlphaFoldDB" id="A0A1G1L353"/>
<feature type="domain" description="MGS-like" evidence="11">
    <location>
        <begin position="1"/>
        <end position="146"/>
    </location>
</feature>
<proteinExistence type="inferred from homology"/>
<gene>
    <name evidence="10" type="primary">purH</name>
    <name evidence="12" type="ORF">A3G33_05650</name>
</gene>
<dbReference type="FunFam" id="3.40.50.1380:FF:000001">
    <property type="entry name" value="Bifunctional purine biosynthesis protein PurH"/>
    <property type="match status" value="1"/>
</dbReference>
<evidence type="ECO:0000256" key="4">
    <source>
        <dbReference type="ARBA" id="ARBA00022679"/>
    </source>
</evidence>
<dbReference type="GO" id="GO:0004643">
    <property type="term" value="F:phosphoribosylaminoimidazolecarboxamide formyltransferase activity"/>
    <property type="evidence" value="ECO:0007669"/>
    <property type="project" value="UniProtKB-UniRule"/>
</dbReference>
<dbReference type="InterPro" id="IPR016193">
    <property type="entry name" value="Cytidine_deaminase-like"/>
</dbReference>
<comment type="catalytic activity">
    <reaction evidence="9 10">
        <text>IMP + H2O = 5-formamido-1-(5-phospho-D-ribosyl)imidazole-4-carboxamide</text>
        <dbReference type="Rhea" id="RHEA:18445"/>
        <dbReference type="ChEBI" id="CHEBI:15377"/>
        <dbReference type="ChEBI" id="CHEBI:58053"/>
        <dbReference type="ChEBI" id="CHEBI:58467"/>
        <dbReference type="EC" id="3.5.4.10"/>
    </reaction>
</comment>
<dbReference type="NCBIfam" id="NF002049">
    <property type="entry name" value="PRK00881.1"/>
    <property type="match status" value="1"/>
</dbReference>
<dbReference type="Pfam" id="PF01808">
    <property type="entry name" value="AICARFT_IMPCHas"/>
    <property type="match status" value="1"/>
</dbReference>
<keyword evidence="4 10" id="KW-0808">Transferase</keyword>
<dbReference type="PIRSF" id="PIRSF000414">
    <property type="entry name" value="AICARFT_IMPCHas"/>
    <property type="match status" value="1"/>
</dbReference>